<evidence type="ECO:0000259" key="5">
    <source>
        <dbReference type="PROSITE" id="PS51464"/>
    </source>
</evidence>
<dbReference type="GO" id="GO:0003677">
    <property type="term" value="F:DNA binding"/>
    <property type="evidence" value="ECO:0007669"/>
    <property type="project" value="UniProtKB-KW"/>
</dbReference>
<dbReference type="GO" id="GO:1901135">
    <property type="term" value="P:carbohydrate derivative metabolic process"/>
    <property type="evidence" value="ECO:0007669"/>
    <property type="project" value="InterPro"/>
</dbReference>
<dbReference type="SUPFAM" id="SSF46689">
    <property type="entry name" value="Homeodomain-like"/>
    <property type="match status" value="1"/>
</dbReference>
<dbReference type="InterPro" id="IPR047640">
    <property type="entry name" value="RpiR-like"/>
</dbReference>
<dbReference type="InterPro" id="IPR001347">
    <property type="entry name" value="SIS_dom"/>
</dbReference>
<dbReference type="Pfam" id="PF01418">
    <property type="entry name" value="HTH_6"/>
    <property type="match status" value="1"/>
</dbReference>
<dbReference type="Pfam" id="PF01380">
    <property type="entry name" value="SIS"/>
    <property type="match status" value="1"/>
</dbReference>
<dbReference type="PROSITE" id="PS51071">
    <property type="entry name" value="HTH_RPIR"/>
    <property type="match status" value="1"/>
</dbReference>
<dbReference type="Gene3D" id="1.10.10.10">
    <property type="entry name" value="Winged helix-like DNA-binding domain superfamily/Winged helix DNA-binding domain"/>
    <property type="match status" value="1"/>
</dbReference>
<dbReference type="EMBL" id="JADNYM010000031">
    <property type="protein sequence ID" value="MBG0741466.1"/>
    <property type="molecule type" value="Genomic_DNA"/>
</dbReference>
<name>A0A931CV06_9MICC</name>
<dbReference type="CDD" id="cd05013">
    <property type="entry name" value="SIS_RpiR"/>
    <property type="match status" value="1"/>
</dbReference>
<proteinExistence type="predicted"/>
<dbReference type="InterPro" id="IPR000281">
    <property type="entry name" value="HTH_RpiR"/>
</dbReference>
<gene>
    <name evidence="6" type="ORF">IV500_19050</name>
</gene>
<reference evidence="6 7" key="1">
    <citation type="submission" date="2020-11" db="EMBL/GenBank/DDBJ databases">
        <title>Arthrobacter antarcticus sp. nov., isolated from Antarctic Soil.</title>
        <authorList>
            <person name="Li J."/>
        </authorList>
    </citation>
    <scope>NUCLEOTIDE SEQUENCE [LARGE SCALE GENOMIC DNA]</scope>
    <source>
        <strain evidence="6 7">Z1-20</strain>
    </source>
</reference>
<dbReference type="InterPro" id="IPR046348">
    <property type="entry name" value="SIS_dom_sf"/>
</dbReference>
<evidence type="ECO:0000256" key="1">
    <source>
        <dbReference type="ARBA" id="ARBA00023015"/>
    </source>
</evidence>
<feature type="domain" description="SIS" evidence="5">
    <location>
        <begin position="125"/>
        <end position="266"/>
    </location>
</feature>
<dbReference type="PROSITE" id="PS51464">
    <property type="entry name" value="SIS"/>
    <property type="match status" value="1"/>
</dbReference>
<sequence>MTPDHAPGRILAQIRSLQPSLLPAEQSVAGVFLARSDQIVELSSQQVAELAGASRATVVRTCQSLGFSGYQQLRVLLARDAGYDQPQSRPAAVGPAGMVTETFAQVASAVKSMTALLEPAAVESAVRAIAAARRVLVVGNGLSAALALDTASRLGAIGRQAEAPIDVIGQQIAARLLGPDDVLLIISGSGASSSTLRVAQAGLDAGARLLVVTAFARSPLAAMSGTVLVVGMPELTFRDEVTVTTRIPQTILVEGLIAALTEELGDSAAAAKSLALAVIGDNLGE</sequence>
<dbReference type="AlphaFoldDB" id="A0A931CV06"/>
<protein>
    <submittedName>
        <fullName evidence="6">MurR/RpiR family transcriptional regulator</fullName>
    </submittedName>
</protein>
<keyword evidence="3" id="KW-0804">Transcription</keyword>
<organism evidence="6 7">
    <name type="scientific">Arthrobacter terrae</name>
    <dbReference type="NCBI Taxonomy" id="2935737"/>
    <lineage>
        <taxon>Bacteria</taxon>
        <taxon>Bacillati</taxon>
        <taxon>Actinomycetota</taxon>
        <taxon>Actinomycetes</taxon>
        <taxon>Micrococcales</taxon>
        <taxon>Micrococcaceae</taxon>
        <taxon>Arthrobacter</taxon>
    </lineage>
</organism>
<dbReference type="SUPFAM" id="SSF53697">
    <property type="entry name" value="SIS domain"/>
    <property type="match status" value="1"/>
</dbReference>
<evidence type="ECO:0000256" key="3">
    <source>
        <dbReference type="ARBA" id="ARBA00023163"/>
    </source>
</evidence>
<evidence type="ECO:0000313" key="6">
    <source>
        <dbReference type="EMBL" id="MBG0741466.1"/>
    </source>
</evidence>
<evidence type="ECO:0000259" key="4">
    <source>
        <dbReference type="PROSITE" id="PS51071"/>
    </source>
</evidence>
<evidence type="ECO:0000313" key="7">
    <source>
        <dbReference type="Proteomes" id="UP000655366"/>
    </source>
</evidence>
<accession>A0A931CV06</accession>
<evidence type="ECO:0000256" key="2">
    <source>
        <dbReference type="ARBA" id="ARBA00023125"/>
    </source>
</evidence>
<dbReference type="GO" id="GO:0097367">
    <property type="term" value="F:carbohydrate derivative binding"/>
    <property type="evidence" value="ECO:0007669"/>
    <property type="project" value="InterPro"/>
</dbReference>
<dbReference type="Gene3D" id="3.40.50.10490">
    <property type="entry name" value="Glucose-6-phosphate isomerase like protein, domain 1"/>
    <property type="match status" value="1"/>
</dbReference>
<feature type="domain" description="HTH rpiR-type" evidence="4">
    <location>
        <begin position="8"/>
        <end position="84"/>
    </location>
</feature>
<comment type="caution">
    <text evidence="6">The sequence shown here is derived from an EMBL/GenBank/DDBJ whole genome shotgun (WGS) entry which is preliminary data.</text>
</comment>
<dbReference type="PANTHER" id="PTHR30514:SF1">
    <property type="entry name" value="HTH-TYPE TRANSCRIPTIONAL REGULATOR HEXR-RELATED"/>
    <property type="match status" value="1"/>
</dbReference>
<dbReference type="RefSeq" id="WP_196398399.1">
    <property type="nucleotide sequence ID" value="NZ_JADNYM010000031.1"/>
</dbReference>
<dbReference type="InterPro" id="IPR035472">
    <property type="entry name" value="RpiR-like_SIS"/>
</dbReference>
<keyword evidence="7" id="KW-1185">Reference proteome</keyword>
<dbReference type="GO" id="GO:0003700">
    <property type="term" value="F:DNA-binding transcription factor activity"/>
    <property type="evidence" value="ECO:0007669"/>
    <property type="project" value="InterPro"/>
</dbReference>
<keyword evidence="1" id="KW-0805">Transcription regulation</keyword>
<keyword evidence="2" id="KW-0238">DNA-binding</keyword>
<dbReference type="Proteomes" id="UP000655366">
    <property type="component" value="Unassembled WGS sequence"/>
</dbReference>
<dbReference type="PANTHER" id="PTHR30514">
    <property type="entry name" value="GLUCOKINASE"/>
    <property type="match status" value="1"/>
</dbReference>
<dbReference type="InterPro" id="IPR009057">
    <property type="entry name" value="Homeodomain-like_sf"/>
</dbReference>
<dbReference type="InterPro" id="IPR036388">
    <property type="entry name" value="WH-like_DNA-bd_sf"/>
</dbReference>